<name>A0ACD5TY94_AVESA</name>
<dbReference type="Proteomes" id="UP001732700">
    <property type="component" value="Chromosome 1D"/>
</dbReference>
<evidence type="ECO:0000313" key="1">
    <source>
        <dbReference type="EnsemblPlants" id="AVESA.00010b.r2.1DG0148130.1.CDS"/>
    </source>
</evidence>
<dbReference type="EnsemblPlants" id="AVESA.00010b.r2.1DG0148130.1">
    <property type="protein sequence ID" value="AVESA.00010b.r2.1DG0148130.1.CDS"/>
    <property type="gene ID" value="AVESA.00010b.r2.1DG0148130"/>
</dbReference>
<keyword evidence="2" id="KW-1185">Reference proteome</keyword>
<sequence length="947" mass="108080">MEGTAQSILNNVGQLVGEEFRVLRAVGGEVEELRDELATMHAVLRMQTEAEDGAVDHFTREWMKQVRELAYDAEDCVDLYIFRIRCQRKDGFLVWSKRLVATLFPRHRLAGKIAALRARAVSISERHARYGVSREALRRSPSLAPAPMAAASSSSAQALRPAGNHSGQFVGMDDQANTLAEKVKAAAQDNGEEKLKVFSIVGFGGLGKTTLAMEVCRQLEVDFDRQAQVSVSQMFDAGKDLKELLKRVLQQIVTRKTGNGKGIQEEDPMAGIDALDADQLAYKIEELLKDQRFLIVIDDVWTVEAWDAIHSKFPDNKCGSRIIVTTRIETVAKECSDPSADEYYIYRIKPLNPEYSRKLFLSRAFGIMDDPPSEQLEVTIDNILKKCGGLPLAIVTIASLLASYKYPERKDMWETICKSIGSQMESNPTLEGMGQILTLSYNHLPYRLKACMLYLSIFPEDYEINKNRLLYRWIAEGLVEEKRGLTLLEVAESYFDELVSRSMIIPASSFGPLGRIEVCRVHDMMLEIMVSKSLEANFVSLVGGQYEGMFYDRVRRLSIQGIEHDSPPKTRNSMDRIGMEHVRSLSMFELQGKRIFDRLIEFTLLRVLDLEGCKGLENKHVVDICQMYLLKFLSLKGTDISVMPNKIGELEHLQVLDVRDTNLKEMPETVIKLEKAERMDLSNEELWQTWWTLPKGLSKMKALREVERAHINDVDVAREFGELGKLRRIFLFVNDNGSHEIIQELALSLSKLHSLRSLGIGRLGTWDGKMDFLDTLPSPPRLLRYLFIDGEITKLPDWVSSLSYLTFFGGIWLNLHGDQIFDILCKVPNLQSIKLWRDCYLDRTLVVRSTQQMPVLRALSLCSIYCSFPEVIQFERGCMDKLEELSVTFCEYKRRSIIGIEHLTNLKEVQLTGKRYNSWLSLALEELKTESNRRPKDNQFKVIVRYE</sequence>
<evidence type="ECO:0000313" key="2">
    <source>
        <dbReference type="Proteomes" id="UP001732700"/>
    </source>
</evidence>
<organism evidence="1 2">
    <name type="scientific">Avena sativa</name>
    <name type="common">Oat</name>
    <dbReference type="NCBI Taxonomy" id="4498"/>
    <lineage>
        <taxon>Eukaryota</taxon>
        <taxon>Viridiplantae</taxon>
        <taxon>Streptophyta</taxon>
        <taxon>Embryophyta</taxon>
        <taxon>Tracheophyta</taxon>
        <taxon>Spermatophyta</taxon>
        <taxon>Magnoliopsida</taxon>
        <taxon>Liliopsida</taxon>
        <taxon>Poales</taxon>
        <taxon>Poaceae</taxon>
        <taxon>BOP clade</taxon>
        <taxon>Pooideae</taxon>
        <taxon>Poodae</taxon>
        <taxon>Poeae</taxon>
        <taxon>Poeae Chloroplast Group 1 (Aveneae type)</taxon>
        <taxon>Aveninae</taxon>
        <taxon>Avena</taxon>
    </lineage>
</organism>
<reference evidence="1" key="1">
    <citation type="submission" date="2021-05" db="EMBL/GenBank/DDBJ databases">
        <authorList>
            <person name="Scholz U."/>
            <person name="Mascher M."/>
            <person name="Fiebig A."/>
        </authorList>
    </citation>
    <scope>NUCLEOTIDE SEQUENCE [LARGE SCALE GENOMIC DNA]</scope>
</reference>
<protein>
    <submittedName>
        <fullName evidence="1">Uncharacterized protein</fullName>
    </submittedName>
</protein>
<reference evidence="1" key="2">
    <citation type="submission" date="2025-09" db="UniProtKB">
        <authorList>
            <consortium name="EnsemblPlants"/>
        </authorList>
    </citation>
    <scope>IDENTIFICATION</scope>
</reference>
<proteinExistence type="predicted"/>
<accession>A0ACD5TY94</accession>